<name>A0A2H0X933_UNCKA</name>
<keyword evidence="3 5" id="KW-0687">Ribonucleoprotein</keyword>
<dbReference type="InterPro" id="IPR044957">
    <property type="entry name" value="Ribosomal_bL32_bact"/>
</dbReference>
<protein>
    <recommendedName>
        <fullName evidence="4 5">Large ribosomal subunit protein bL32</fullName>
    </recommendedName>
</protein>
<dbReference type="GO" id="GO:0003735">
    <property type="term" value="F:structural constituent of ribosome"/>
    <property type="evidence" value="ECO:0007669"/>
    <property type="project" value="InterPro"/>
</dbReference>
<accession>A0A2H0X933</accession>
<reference evidence="7" key="1">
    <citation type="submission" date="2017-09" db="EMBL/GenBank/DDBJ databases">
        <title>Depth-based differentiation of microbial function through sediment-hosted aquifers and enrichment of novel symbionts in the deep terrestrial subsurface.</title>
        <authorList>
            <person name="Probst A.J."/>
            <person name="Ladd B."/>
            <person name="Jarett J.K."/>
            <person name="Geller-Mcgrath D.E."/>
            <person name="Sieber C.M.K."/>
            <person name="Emerson J.B."/>
            <person name="Anantharaman K."/>
            <person name="Thomas B.C."/>
            <person name="Malmstrom R."/>
            <person name="Stieglmeier M."/>
            <person name="Klingl A."/>
            <person name="Woyke T."/>
            <person name="Ryan C.M."/>
            <person name="Banfield J.F."/>
        </authorList>
    </citation>
    <scope>NUCLEOTIDE SEQUENCE [LARGE SCALE GENOMIC DNA]</scope>
</reference>
<dbReference type="InterPro" id="IPR002677">
    <property type="entry name" value="Ribosomal_bL32"/>
</dbReference>
<keyword evidence="2 5" id="KW-0689">Ribosomal protein</keyword>
<dbReference type="Proteomes" id="UP000231098">
    <property type="component" value="Unassembled WGS sequence"/>
</dbReference>
<evidence type="ECO:0000256" key="3">
    <source>
        <dbReference type="ARBA" id="ARBA00023274"/>
    </source>
</evidence>
<dbReference type="PANTHER" id="PTHR35534">
    <property type="entry name" value="50S RIBOSOMAL PROTEIN L32"/>
    <property type="match status" value="1"/>
</dbReference>
<dbReference type="Pfam" id="PF01783">
    <property type="entry name" value="Ribosomal_L32p"/>
    <property type="match status" value="1"/>
</dbReference>
<dbReference type="NCBIfam" id="TIGR01031">
    <property type="entry name" value="rpmF_bact"/>
    <property type="match status" value="1"/>
</dbReference>
<evidence type="ECO:0000256" key="1">
    <source>
        <dbReference type="ARBA" id="ARBA00008560"/>
    </source>
</evidence>
<evidence type="ECO:0000313" key="7">
    <source>
        <dbReference type="Proteomes" id="UP000231098"/>
    </source>
</evidence>
<dbReference type="SUPFAM" id="SSF57829">
    <property type="entry name" value="Zn-binding ribosomal proteins"/>
    <property type="match status" value="1"/>
</dbReference>
<evidence type="ECO:0000256" key="4">
    <source>
        <dbReference type="ARBA" id="ARBA00035178"/>
    </source>
</evidence>
<dbReference type="AlphaFoldDB" id="A0A2H0X933"/>
<dbReference type="EMBL" id="PEYV01000050">
    <property type="protein sequence ID" value="PIS21422.1"/>
    <property type="molecule type" value="Genomic_DNA"/>
</dbReference>
<evidence type="ECO:0000313" key="6">
    <source>
        <dbReference type="EMBL" id="PIS21422.1"/>
    </source>
</evidence>
<dbReference type="GO" id="GO:0006412">
    <property type="term" value="P:translation"/>
    <property type="evidence" value="ECO:0007669"/>
    <property type="project" value="UniProtKB-UniRule"/>
</dbReference>
<sequence>MGALPKRRISKGRRDRRRLKSKLVPVLTVKCQKCGKEKLPHRVCKNCGTK</sequence>
<evidence type="ECO:0000256" key="2">
    <source>
        <dbReference type="ARBA" id="ARBA00022980"/>
    </source>
</evidence>
<gene>
    <name evidence="5" type="primary">rpmF</name>
    <name evidence="6" type="ORF">COT51_02910</name>
</gene>
<organism evidence="6 7">
    <name type="scientific">candidate division WWE3 bacterium CG08_land_8_20_14_0_20_41_15</name>
    <dbReference type="NCBI Taxonomy" id="1975086"/>
    <lineage>
        <taxon>Bacteria</taxon>
        <taxon>Katanobacteria</taxon>
    </lineage>
</organism>
<comment type="similarity">
    <text evidence="1 5">Belongs to the bacterial ribosomal protein bL32 family.</text>
</comment>
<evidence type="ECO:0000256" key="5">
    <source>
        <dbReference type="HAMAP-Rule" id="MF_00340"/>
    </source>
</evidence>
<comment type="caution">
    <text evidence="6">The sequence shown here is derived from an EMBL/GenBank/DDBJ whole genome shotgun (WGS) entry which is preliminary data.</text>
</comment>
<dbReference type="PANTHER" id="PTHR35534:SF1">
    <property type="entry name" value="LARGE RIBOSOMAL SUBUNIT PROTEIN BL32"/>
    <property type="match status" value="1"/>
</dbReference>
<dbReference type="InterPro" id="IPR011332">
    <property type="entry name" value="Ribosomal_zn-bd"/>
</dbReference>
<proteinExistence type="inferred from homology"/>
<dbReference type="HAMAP" id="MF_00340">
    <property type="entry name" value="Ribosomal_bL32"/>
    <property type="match status" value="1"/>
</dbReference>
<dbReference type="GO" id="GO:0015934">
    <property type="term" value="C:large ribosomal subunit"/>
    <property type="evidence" value="ECO:0007669"/>
    <property type="project" value="InterPro"/>
</dbReference>